<dbReference type="Gene3D" id="1.10.260.40">
    <property type="entry name" value="lambda repressor-like DNA-binding domains"/>
    <property type="match status" value="1"/>
</dbReference>
<evidence type="ECO:0000313" key="4">
    <source>
        <dbReference type="EMBL" id="POR48547.1"/>
    </source>
</evidence>
<dbReference type="InterPro" id="IPR010982">
    <property type="entry name" value="Lambda_DNA-bd_dom_sf"/>
</dbReference>
<dbReference type="GO" id="GO:0003677">
    <property type="term" value="F:DNA binding"/>
    <property type="evidence" value="ECO:0007669"/>
    <property type="project" value="UniProtKB-KW"/>
</dbReference>
<evidence type="ECO:0000256" key="1">
    <source>
        <dbReference type="ARBA" id="ARBA00023125"/>
    </source>
</evidence>
<dbReference type="GO" id="GO:0005829">
    <property type="term" value="C:cytosol"/>
    <property type="evidence" value="ECO:0007669"/>
    <property type="project" value="TreeGrafter"/>
</dbReference>
<dbReference type="PANTHER" id="PTHR46797">
    <property type="entry name" value="HTH-TYPE TRANSCRIPTIONAL REGULATOR"/>
    <property type="match status" value="1"/>
</dbReference>
<keyword evidence="1" id="KW-0238">DNA-binding</keyword>
<dbReference type="InterPro" id="IPR001387">
    <property type="entry name" value="Cro/C1-type_HTH"/>
</dbReference>
<dbReference type="CDD" id="cd02209">
    <property type="entry name" value="cupin_XRE_C"/>
    <property type="match status" value="1"/>
</dbReference>
<dbReference type="SUPFAM" id="SSF51182">
    <property type="entry name" value="RmlC-like cupins"/>
    <property type="match status" value="1"/>
</dbReference>
<dbReference type="InterPro" id="IPR011051">
    <property type="entry name" value="RmlC_Cupin_sf"/>
</dbReference>
<dbReference type="Gene3D" id="2.60.120.10">
    <property type="entry name" value="Jelly Rolls"/>
    <property type="match status" value="1"/>
</dbReference>
<evidence type="ECO:0000313" key="5">
    <source>
        <dbReference type="Proteomes" id="UP000237381"/>
    </source>
</evidence>
<dbReference type="InterPro" id="IPR050807">
    <property type="entry name" value="TransReg_Diox_bact_type"/>
</dbReference>
<dbReference type="CDD" id="cd00093">
    <property type="entry name" value="HTH_XRE"/>
    <property type="match status" value="1"/>
</dbReference>
<dbReference type="SMART" id="SM00530">
    <property type="entry name" value="HTH_XRE"/>
    <property type="match status" value="1"/>
</dbReference>
<proteinExistence type="predicted"/>
<feature type="compositionally biased region" description="Basic and acidic residues" evidence="2">
    <location>
        <begin position="25"/>
        <end position="35"/>
    </location>
</feature>
<dbReference type="GO" id="GO:0003700">
    <property type="term" value="F:DNA-binding transcription factor activity"/>
    <property type="evidence" value="ECO:0007669"/>
    <property type="project" value="TreeGrafter"/>
</dbReference>
<evidence type="ECO:0000256" key="2">
    <source>
        <dbReference type="SAM" id="MobiDB-lite"/>
    </source>
</evidence>
<evidence type="ECO:0000259" key="3">
    <source>
        <dbReference type="PROSITE" id="PS50943"/>
    </source>
</evidence>
<dbReference type="Pfam" id="PF07883">
    <property type="entry name" value="Cupin_2"/>
    <property type="match status" value="1"/>
</dbReference>
<accession>A0A2S4M1M8</accession>
<dbReference type="PANTHER" id="PTHR46797:SF1">
    <property type="entry name" value="METHYLPHOSPHONATE SYNTHASE"/>
    <property type="match status" value="1"/>
</dbReference>
<dbReference type="Pfam" id="PF01381">
    <property type="entry name" value="HTH_3"/>
    <property type="match status" value="1"/>
</dbReference>
<dbReference type="InterPro" id="IPR013096">
    <property type="entry name" value="Cupin_2"/>
</dbReference>
<comment type="caution">
    <text evidence="4">The sequence shown here is derived from an EMBL/GenBank/DDBJ whole genome shotgun (WGS) entry which is preliminary data.</text>
</comment>
<dbReference type="AlphaFoldDB" id="A0A2S4M1M8"/>
<sequence>MHSPLALVRDAQADRPAVHRSTTHRTTDSQHDRVDVDTDDFAAQASALSADVSGVDTSGGHAHAAARGEGPFDALEYLVGVNLARLRAERQLSLDALARASGVSRAMLAQVESARSVPSIKVLCKVAAALKVSVSAFLRRHAVSGFEHLPADRAARRVSADGRYSARALYPEDGPAIAEFHELRIAPLHTEPGTRRAPGTTVNLVVSEGTLEVSVHDRRQLLATGDAIVFDADQPHSLRNPGDTEARVFRVTLNAETPPRWDVPQGLGANVGTGSSEALAAQQPA</sequence>
<dbReference type="InterPro" id="IPR014710">
    <property type="entry name" value="RmlC-like_jellyroll"/>
</dbReference>
<gene>
    <name evidence="4" type="ORF">B0G62_114134</name>
</gene>
<dbReference type="RefSeq" id="WP_407671168.1">
    <property type="nucleotide sequence ID" value="NZ_PQGA01000014.1"/>
</dbReference>
<feature type="domain" description="HTH cro/C1-type" evidence="3">
    <location>
        <begin position="83"/>
        <end position="137"/>
    </location>
</feature>
<dbReference type="Proteomes" id="UP000237381">
    <property type="component" value="Unassembled WGS sequence"/>
</dbReference>
<organism evidence="4 5">
    <name type="scientific">Paraburkholderia eburnea</name>
    <dbReference type="NCBI Taxonomy" id="1189126"/>
    <lineage>
        <taxon>Bacteria</taxon>
        <taxon>Pseudomonadati</taxon>
        <taxon>Pseudomonadota</taxon>
        <taxon>Betaproteobacteria</taxon>
        <taxon>Burkholderiales</taxon>
        <taxon>Burkholderiaceae</taxon>
        <taxon>Paraburkholderia</taxon>
    </lineage>
</organism>
<protein>
    <submittedName>
        <fullName evidence="4">XRE family transcriptional regulator</fullName>
    </submittedName>
</protein>
<name>A0A2S4M1M8_9BURK</name>
<feature type="region of interest" description="Disordered" evidence="2">
    <location>
        <begin position="259"/>
        <end position="285"/>
    </location>
</feature>
<keyword evidence="5" id="KW-1185">Reference proteome</keyword>
<feature type="region of interest" description="Disordered" evidence="2">
    <location>
        <begin position="1"/>
        <end position="35"/>
    </location>
</feature>
<reference evidence="4 5" key="1">
    <citation type="submission" date="2018-01" db="EMBL/GenBank/DDBJ databases">
        <title>Genomic Encyclopedia of Type Strains, Phase III (KMG-III): the genomes of soil and plant-associated and newly described type strains.</title>
        <authorList>
            <person name="Whitman W."/>
        </authorList>
    </citation>
    <scope>NUCLEOTIDE SEQUENCE [LARGE SCALE GENOMIC DNA]</scope>
    <source>
        <strain evidence="4 5">JCM 18070</strain>
    </source>
</reference>
<dbReference type="EMBL" id="PQGA01000014">
    <property type="protein sequence ID" value="POR48547.1"/>
    <property type="molecule type" value="Genomic_DNA"/>
</dbReference>
<dbReference type="PROSITE" id="PS50943">
    <property type="entry name" value="HTH_CROC1"/>
    <property type="match status" value="1"/>
</dbReference>
<dbReference type="SUPFAM" id="SSF47413">
    <property type="entry name" value="lambda repressor-like DNA-binding domains"/>
    <property type="match status" value="1"/>
</dbReference>